<feature type="signal peptide" evidence="5">
    <location>
        <begin position="1"/>
        <end position="20"/>
    </location>
</feature>
<dbReference type="GO" id="GO:0004497">
    <property type="term" value="F:monooxygenase activity"/>
    <property type="evidence" value="ECO:0007669"/>
    <property type="project" value="UniProtKB-KW"/>
</dbReference>
<dbReference type="InterPro" id="IPR036188">
    <property type="entry name" value="FAD/NAD-bd_sf"/>
</dbReference>
<evidence type="ECO:0000259" key="6">
    <source>
        <dbReference type="Pfam" id="PF01494"/>
    </source>
</evidence>
<evidence type="ECO:0000313" key="7">
    <source>
        <dbReference type="EMBL" id="OBU00915.1"/>
    </source>
</evidence>
<dbReference type="GO" id="GO:0071949">
    <property type="term" value="F:FAD binding"/>
    <property type="evidence" value="ECO:0007669"/>
    <property type="project" value="InterPro"/>
</dbReference>
<keyword evidence="2" id="KW-0274">FAD</keyword>
<reference evidence="8" key="2">
    <citation type="journal article" date="2018" name="Nat. Commun.">
        <title>Extreme sensitivity to ultraviolet light in the fungal pathogen causing white-nose syndrome of bats.</title>
        <authorList>
            <person name="Palmer J.M."/>
            <person name="Drees K.P."/>
            <person name="Foster J.T."/>
            <person name="Lindner D.L."/>
        </authorList>
    </citation>
    <scope>NUCLEOTIDE SEQUENCE [LARGE SCALE GENOMIC DNA]</scope>
    <source>
        <strain evidence="8">UAMH 10579</strain>
    </source>
</reference>
<dbReference type="GeneID" id="28834125"/>
<dbReference type="PANTHER" id="PTHR46972">
    <property type="entry name" value="MONOOXYGENASE ASQM-RELATED"/>
    <property type="match status" value="1"/>
</dbReference>
<evidence type="ECO:0000256" key="5">
    <source>
        <dbReference type="SAM" id="SignalP"/>
    </source>
</evidence>
<accession>A0A2P2SVP2</accession>
<dbReference type="STRING" id="342668.A0A2P2SVP2"/>
<evidence type="ECO:0000256" key="3">
    <source>
        <dbReference type="ARBA" id="ARBA00023002"/>
    </source>
</evidence>
<reference evidence="7 8" key="1">
    <citation type="submission" date="2016-03" db="EMBL/GenBank/DDBJ databases">
        <title>Comparative genomics of Pseudogymnoascus destructans, the fungus causing white-nose syndrome of bats.</title>
        <authorList>
            <person name="Palmer J.M."/>
            <person name="Drees K.P."/>
            <person name="Foster J.T."/>
            <person name="Lindner D.L."/>
        </authorList>
    </citation>
    <scope>NUCLEOTIDE SEQUENCE [LARGE SCALE GENOMIC DNA]</scope>
    <source>
        <strain evidence="7 8">UAMH 10579</strain>
    </source>
</reference>
<proteinExistence type="predicted"/>
<keyword evidence="8" id="KW-1185">Reference proteome</keyword>
<organism evidence="7 8">
    <name type="scientific">Pseudogymnoascus verrucosus</name>
    <dbReference type="NCBI Taxonomy" id="342668"/>
    <lineage>
        <taxon>Eukaryota</taxon>
        <taxon>Fungi</taxon>
        <taxon>Dikarya</taxon>
        <taxon>Ascomycota</taxon>
        <taxon>Pezizomycotina</taxon>
        <taxon>Leotiomycetes</taxon>
        <taxon>Thelebolales</taxon>
        <taxon>Thelebolaceae</taxon>
        <taxon>Pseudogymnoascus</taxon>
    </lineage>
</organism>
<dbReference type="Gene3D" id="3.50.50.60">
    <property type="entry name" value="FAD/NAD(P)-binding domain"/>
    <property type="match status" value="1"/>
</dbReference>
<protein>
    <recommendedName>
        <fullName evidence="6">FAD-binding domain-containing protein</fullName>
    </recommendedName>
</protein>
<dbReference type="OrthoDB" id="655030at2759"/>
<keyword evidence="4" id="KW-0503">Monooxygenase</keyword>
<feature type="domain" description="FAD-binding" evidence="6">
    <location>
        <begin position="6"/>
        <end position="174"/>
    </location>
</feature>
<dbReference type="Proteomes" id="UP000091956">
    <property type="component" value="Unassembled WGS sequence"/>
</dbReference>
<gene>
    <name evidence="7" type="ORF">VE01_00739</name>
</gene>
<sequence length="421" mass="44405">MPYTARIAIIGAGPSGLALAALLQAQSIHPTIYDLRAEPTPAFFAAPCGMLDLHEDSGLKIIRAAGLWDAFQAELGGCSEECRVLSPAAETLHTDQGQLSSRPEIARNALTKLLLGAVTPGSVKWGHKVSSVHSARTETGATEVTLDLGADGKATYDFVVGADGAWSRVRAMLTDIVPVYTGAQYVNATLRDATAKFPQLVDLVGSGTTMALGGGRGIMTHRGPQDSIRLYIAVKTPLENWAEEIGIAGKTTAEAKEVLLGEGGGFEKWAPELRELLSTACDEETSDHPGTVVDVLPLYMLPAGSRWETQVGATLVGDAAHLMTPWGGEGVNQALLDSLELSNVVGGVGQVESVVEWQEKLEAPMKGFEEAMVVRAKEVAEQSSKNGEMMLGEHGGQAIADIFKMFADIAANGGEFPEGLL</sequence>
<name>A0A2P2SVP2_9PEZI</name>
<evidence type="ECO:0000256" key="1">
    <source>
        <dbReference type="ARBA" id="ARBA00022630"/>
    </source>
</evidence>
<evidence type="ECO:0000256" key="4">
    <source>
        <dbReference type="ARBA" id="ARBA00023033"/>
    </source>
</evidence>
<keyword evidence="5" id="KW-0732">Signal</keyword>
<dbReference type="SUPFAM" id="SSF51905">
    <property type="entry name" value="FAD/NAD(P)-binding domain"/>
    <property type="match status" value="1"/>
</dbReference>
<evidence type="ECO:0000313" key="8">
    <source>
        <dbReference type="Proteomes" id="UP000091956"/>
    </source>
</evidence>
<dbReference type="Pfam" id="PF01494">
    <property type="entry name" value="FAD_binding_3"/>
    <property type="match status" value="2"/>
</dbReference>
<feature type="domain" description="FAD-binding" evidence="6">
    <location>
        <begin position="315"/>
        <end position="342"/>
    </location>
</feature>
<dbReference type="InterPro" id="IPR002938">
    <property type="entry name" value="FAD-bd"/>
</dbReference>
<feature type="chain" id="PRO_5015127018" description="FAD-binding domain-containing protein" evidence="5">
    <location>
        <begin position="21"/>
        <end position="421"/>
    </location>
</feature>
<keyword evidence="3" id="KW-0560">Oxidoreductase</keyword>
<dbReference type="AlphaFoldDB" id="A0A2P2SVP2"/>
<dbReference type="EMBL" id="KV460207">
    <property type="protein sequence ID" value="OBU00915.1"/>
    <property type="molecule type" value="Genomic_DNA"/>
</dbReference>
<dbReference type="PANTHER" id="PTHR46972:SF1">
    <property type="entry name" value="FAD DEPENDENT OXIDOREDUCTASE DOMAIN-CONTAINING PROTEIN"/>
    <property type="match status" value="1"/>
</dbReference>
<dbReference type="RefSeq" id="XP_018134647.1">
    <property type="nucleotide sequence ID" value="XM_018270267.2"/>
</dbReference>
<keyword evidence="1" id="KW-0285">Flavoprotein</keyword>
<dbReference type="PRINTS" id="PR00420">
    <property type="entry name" value="RNGMNOXGNASE"/>
</dbReference>
<evidence type="ECO:0000256" key="2">
    <source>
        <dbReference type="ARBA" id="ARBA00022827"/>
    </source>
</evidence>